<gene>
    <name evidence="3" type="ORF">GSY63_10765</name>
</gene>
<dbReference type="Gene3D" id="3.90.420.10">
    <property type="entry name" value="Oxidoreductase, molybdopterin-binding domain"/>
    <property type="match status" value="1"/>
</dbReference>
<dbReference type="InterPro" id="IPR000572">
    <property type="entry name" value="OxRdtase_Mopterin-bd_dom"/>
</dbReference>
<keyword evidence="4" id="KW-1185">Reference proteome</keyword>
<dbReference type="PANTHER" id="PTHR43032">
    <property type="entry name" value="PROTEIN-METHIONINE-SULFOXIDE REDUCTASE"/>
    <property type="match status" value="1"/>
</dbReference>
<reference evidence="3" key="2">
    <citation type="submission" date="2020-10" db="EMBL/GenBank/DDBJ databases">
        <title>Mucilaginibacter sp. nov., isolated from soil.</title>
        <authorList>
            <person name="Jeon C.O."/>
        </authorList>
    </citation>
    <scope>NUCLEOTIDE SEQUENCE</scope>
    <source>
        <strain evidence="3">R11</strain>
    </source>
</reference>
<sequence>MPKPNKIDTKRFTEGELADNKTINRRTFLSFLTFGVSGVAAFFGWKALYNDPIEPKGITGGARKALRNVLNANEQVFNKTLPAGHMAKTYPLSVAAKVPRVNGDIGLKGTDANNWIEVITSPGNILKVTLDDLKSLPKTEHVIDFKCVEGWDQIMHWGGVKFSDFMMHYQLDKQAAMEYVGLHTPDNKYYVGIDMASAMHPQTLLCYEMNGKPLSQDHGYPLRLIIPVKYGIKNLKRIGTLYFSNQRPPDYWAENGYDYYAGL</sequence>
<accession>A0A965ZGU4</accession>
<name>A0A965ZGU4_9SPHI</name>
<evidence type="ECO:0000259" key="2">
    <source>
        <dbReference type="Pfam" id="PF00174"/>
    </source>
</evidence>
<reference evidence="3" key="1">
    <citation type="submission" date="2020-01" db="EMBL/GenBank/DDBJ databases">
        <authorList>
            <person name="Seo Y.L."/>
        </authorList>
    </citation>
    <scope>NUCLEOTIDE SEQUENCE</scope>
    <source>
        <strain evidence="3">R11</strain>
    </source>
</reference>
<dbReference type="Pfam" id="PF00174">
    <property type="entry name" value="Oxidored_molyb"/>
    <property type="match status" value="1"/>
</dbReference>
<dbReference type="SUPFAM" id="SSF56524">
    <property type="entry name" value="Oxidoreductase molybdopterin-binding domain"/>
    <property type="match status" value="1"/>
</dbReference>
<evidence type="ECO:0000313" key="4">
    <source>
        <dbReference type="Proteomes" id="UP000638732"/>
    </source>
</evidence>
<dbReference type="InterPro" id="IPR036374">
    <property type="entry name" value="OxRdtase_Mopterin-bd_sf"/>
</dbReference>
<keyword evidence="1" id="KW-1133">Transmembrane helix</keyword>
<comment type="caution">
    <text evidence="3">The sequence shown here is derived from an EMBL/GenBank/DDBJ whole genome shotgun (WGS) entry which is preliminary data.</text>
</comment>
<protein>
    <submittedName>
        <fullName evidence="3">Molybdopterin-dependent oxidoreductase</fullName>
    </submittedName>
</protein>
<proteinExistence type="predicted"/>
<organism evidence="3 4">
    <name type="scientific">Mucilaginibacter agri</name>
    <dbReference type="NCBI Taxonomy" id="2695265"/>
    <lineage>
        <taxon>Bacteria</taxon>
        <taxon>Pseudomonadati</taxon>
        <taxon>Bacteroidota</taxon>
        <taxon>Sphingobacteriia</taxon>
        <taxon>Sphingobacteriales</taxon>
        <taxon>Sphingobacteriaceae</taxon>
        <taxon>Mucilaginibacter</taxon>
    </lineage>
</organism>
<feature type="domain" description="Oxidoreductase molybdopterin-binding" evidence="2">
    <location>
        <begin position="122"/>
        <end position="252"/>
    </location>
</feature>
<evidence type="ECO:0000256" key="1">
    <source>
        <dbReference type="SAM" id="Phobius"/>
    </source>
</evidence>
<dbReference type="AlphaFoldDB" id="A0A965ZGU4"/>
<dbReference type="RefSeq" id="WP_166585814.1">
    <property type="nucleotide sequence ID" value="NZ_WWEO01000042.1"/>
</dbReference>
<keyword evidence="1" id="KW-0472">Membrane</keyword>
<dbReference type="Proteomes" id="UP000638732">
    <property type="component" value="Unassembled WGS sequence"/>
</dbReference>
<feature type="transmembrane region" description="Helical" evidence="1">
    <location>
        <begin position="28"/>
        <end position="48"/>
    </location>
</feature>
<evidence type="ECO:0000313" key="3">
    <source>
        <dbReference type="EMBL" id="NCD69837.1"/>
    </source>
</evidence>
<dbReference type="EMBL" id="WWEO01000042">
    <property type="protein sequence ID" value="NCD69837.1"/>
    <property type="molecule type" value="Genomic_DNA"/>
</dbReference>
<keyword evidence="1" id="KW-0812">Transmembrane</keyword>